<reference evidence="1" key="1">
    <citation type="submission" date="2020-04" db="EMBL/GenBank/DDBJ databases">
        <authorList>
            <person name="Alioto T."/>
            <person name="Alioto T."/>
            <person name="Gomez Garrido J."/>
        </authorList>
    </citation>
    <scope>NUCLEOTIDE SEQUENCE</scope>
    <source>
        <strain evidence="1">A484AB</strain>
    </source>
</reference>
<evidence type="ECO:0000313" key="1">
    <source>
        <dbReference type="EMBL" id="CAB4011164.1"/>
    </source>
</evidence>
<accession>A0A6S7HZ31</accession>
<dbReference type="Proteomes" id="UP001152795">
    <property type="component" value="Unassembled WGS sequence"/>
</dbReference>
<organism evidence="1 2">
    <name type="scientific">Paramuricea clavata</name>
    <name type="common">Red gorgonian</name>
    <name type="synonym">Violescent sea-whip</name>
    <dbReference type="NCBI Taxonomy" id="317549"/>
    <lineage>
        <taxon>Eukaryota</taxon>
        <taxon>Metazoa</taxon>
        <taxon>Cnidaria</taxon>
        <taxon>Anthozoa</taxon>
        <taxon>Octocorallia</taxon>
        <taxon>Malacalcyonacea</taxon>
        <taxon>Plexauridae</taxon>
        <taxon>Paramuricea</taxon>
    </lineage>
</organism>
<dbReference type="EMBL" id="CACRXK020007051">
    <property type="protein sequence ID" value="CAB4011164.1"/>
    <property type="molecule type" value="Genomic_DNA"/>
</dbReference>
<evidence type="ECO:0000313" key="2">
    <source>
        <dbReference type="Proteomes" id="UP001152795"/>
    </source>
</evidence>
<keyword evidence="2" id="KW-1185">Reference proteome</keyword>
<protein>
    <submittedName>
        <fullName evidence="1">Uncharacterized protein</fullName>
    </submittedName>
</protein>
<name>A0A6S7HZ31_PARCT</name>
<sequence length="218" mass="24858">MPRKKRRSGLFELDRVKEKIEEENVCFNRVKKQLCALQKFNVHDLYLVKGLSFTEDETLLTFQGVCNLRKAIQHVPSNIVNRTGKSLRALLIWDAFNMLCTSTNCGVNELSRYMEIMEQWCPNFLHVDESNIDMETSNKFISPEVGTCTKCDKILSMHNNLSTATLFTLDGPNYFVPKSRFSVGIALSILGCVISATNVALIFIQQTLMIIHLWRSAT</sequence>
<comment type="caution">
    <text evidence="1">The sequence shown here is derived from an EMBL/GenBank/DDBJ whole genome shotgun (WGS) entry which is preliminary data.</text>
</comment>
<proteinExistence type="predicted"/>
<gene>
    <name evidence="1" type="ORF">PACLA_8A064209</name>
</gene>
<dbReference type="AlphaFoldDB" id="A0A6S7HZ31"/>